<proteinExistence type="predicted"/>
<comment type="caution">
    <text evidence="1">The sequence shown here is derived from an EMBL/GenBank/DDBJ whole genome shotgun (WGS) entry which is preliminary data.</text>
</comment>
<protein>
    <submittedName>
        <fullName evidence="1">Uncharacterized protein</fullName>
    </submittedName>
</protein>
<evidence type="ECO:0000313" key="2">
    <source>
        <dbReference type="Proteomes" id="UP001163324"/>
    </source>
</evidence>
<name>A0ACC0UXQ2_9HYPO</name>
<dbReference type="Proteomes" id="UP001163324">
    <property type="component" value="Chromosome 5"/>
</dbReference>
<reference evidence="1" key="1">
    <citation type="submission" date="2022-10" db="EMBL/GenBank/DDBJ databases">
        <title>Complete Genome of Trichothecium roseum strain YXFP-22015, a Plant Pathogen Isolated from Citrus.</title>
        <authorList>
            <person name="Wang Y."/>
            <person name="Zhu L."/>
        </authorList>
    </citation>
    <scope>NUCLEOTIDE SEQUENCE</scope>
    <source>
        <strain evidence="1">YXFP-22015</strain>
    </source>
</reference>
<keyword evidence="2" id="KW-1185">Reference proteome</keyword>
<dbReference type="EMBL" id="CM047944">
    <property type="protein sequence ID" value="KAI9898904.1"/>
    <property type="molecule type" value="Genomic_DNA"/>
</dbReference>
<accession>A0ACC0UXQ2</accession>
<evidence type="ECO:0000313" key="1">
    <source>
        <dbReference type="EMBL" id="KAI9898904.1"/>
    </source>
</evidence>
<gene>
    <name evidence="1" type="ORF">N3K66_005365</name>
</gene>
<organism evidence="1 2">
    <name type="scientific">Trichothecium roseum</name>
    <dbReference type="NCBI Taxonomy" id="47278"/>
    <lineage>
        <taxon>Eukaryota</taxon>
        <taxon>Fungi</taxon>
        <taxon>Dikarya</taxon>
        <taxon>Ascomycota</taxon>
        <taxon>Pezizomycotina</taxon>
        <taxon>Sordariomycetes</taxon>
        <taxon>Hypocreomycetidae</taxon>
        <taxon>Hypocreales</taxon>
        <taxon>Hypocreales incertae sedis</taxon>
        <taxon>Trichothecium</taxon>
    </lineage>
</organism>
<sequence length="485" mass="52401">MATLANIELQSRRPSSDEEAEPSPITTPPNGISDPGPNEHNEFSLPPVDGGKDAWMFLGATFVLEALVWGVCNCSADINLQYVLSQIILGFPFAFGVFQDYYRSHEPFAGSSGIVAIGTCALGIMYLDMPIVIALQQLYPRVARWCPLIGLIIMCLSLAVSSFSQTTTHLIVTQGVLYALGGSICYCPCILYMEEWFIRRKGLAYGVMWSGTGLGGFVFPLVLELLLGKFGFRTTLRIWSGSLFALTVPIIYFVKPRLPISPASRGKTWHFGFLLQPTFLLFQITVMIESMGYFLPAIYLPTYARTILGAGSFGSALTVILINVASVFGVVTMGMLVDRLHVTTCILISTIGAVVVTLLLWGFAVSLPILYIFCVMYGLSAGSYASAWPGIMRQVVSDTHARNVANGRAAAANMADPLMVFGLLSAGRGVGNVTSGPLSEALIRGMPWRGKALGAWGSGYGILITFTGITALIGGSSFLWRKRMV</sequence>